<accession>A0A0K2TUH4</accession>
<name>A0A0K2TUH4_LEPSM</name>
<feature type="non-terminal residue" evidence="1">
    <location>
        <position position="1"/>
    </location>
</feature>
<organism evidence="1">
    <name type="scientific">Lepeophtheirus salmonis</name>
    <name type="common">Salmon louse</name>
    <name type="synonym">Caligus salmonis</name>
    <dbReference type="NCBI Taxonomy" id="72036"/>
    <lineage>
        <taxon>Eukaryota</taxon>
        <taxon>Metazoa</taxon>
        <taxon>Ecdysozoa</taxon>
        <taxon>Arthropoda</taxon>
        <taxon>Crustacea</taxon>
        <taxon>Multicrustacea</taxon>
        <taxon>Hexanauplia</taxon>
        <taxon>Copepoda</taxon>
        <taxon>Siphonostomatoida</taxon>
        <taxon>Caligidae</taxon>
        <taxon>Lepeophtheirus</taxon>
    </lineage>
</organism>
<proteinExistence type="predicted"/>
<reference evidence="1" key="1">
    <citation type="submission" date="2014-05" db="EMBL/GenBank/DDBJ databases">
        <authorList>
            <person name="Chronopoulou M."/>
        </authorList>
    </citation>
    <scope>NUCLEOTIDE SEQUENCE</scope>
    <source>
        <tissue evidence="1">Whole organism</tissue>
    </source>
</reference>
<sequence length="66" mass="7761">CGLITFLNKDFEEELNQKNLYRFTSDELIKRSKLKKICVVPSIFVPETHSLILLKVKYEVGIFRSK</sequence>
<protein>
    <submittedName>
        <fullName evidence="1">Uncharacterized protein</fullName>
    </submittedName>
</protein>
<dbReference type="EMBL" id="HACA01012099">
    <property type="protein sequence ID" value="CDW29460.1"/>
    <property type="molecule type" value="Transcribed_RNA"/>
</dbReference>
<evidence type="ECO:0000313" key="1">
    <source>
        <dbReference type="EMBL" id="CDW29460.1"/>
    </source>
</evidence>
<dbReference type="AlphaFoldDB" id="A0A0K2TUH4"/>